<comment type="caution">
    <text evidence="2">The sequence shown here is derived from an EMBL/GenBank/DDBJ whole genome shotgun (WGS) entry which is preliminary data.</text>
</comment>
<organism evidence="2 3">
    <name type="scientific">Plakobranchus ocellatus</name>
    <dbReference type="NCBI Taxonomy" id="259542"/>
    <lineage>
        <taxon>Eukaryota</taxon>
        <taxon>Metazoa</taxon>
        <taxon>Spiralia</taxon>
        <taxon>Lophotrochozoa</taxon>
        <taxon>Mollusca</taxon>
        <taxon>Gastropoda</taxon>
        <taxon>Heterobranchia</taxon>
        <taxon>Euthyneura</taxon>
        <taxon>Panpulmonata</taxon>
        <taxon>Sacoglossa</taxon>
        <taxon>Placobranchoidea</taxon>
        <taxon>Plakobranchidae</taxon>
        <taxon>Plakobranchus</taxon>
    </lineage>
</organism>
<gene>
    <name evidence="2" type="ORF">PoB_006740800</name>
</gene>
<feature type="region of interest" description="Disordered" evidence="1">
    <location>
        <begin position="30"/>
        <end position="73"/>
    </location>
</feature>
<protein>
    <submittedName>
        <fullName evidence="2">Uncharacterized protein</fullName>
    </submittedName>
</protein>
<evidence type="ECO:0000256" key="1">
    <source>
        <dbReference type="SAM" id="MobiDB-lite"/>
    </source>
</evidence>
<dbReference type="Proteomes" id="UP000735302">
    <property type="component" value="Unassembled WGS sequence"/>
</dbReference>
<dbReference type="AlphaFoldDB" id="A0AAV4D9H6"/>
<name>A0AAV4D9H6_9GAST</name>
<feature type="compositionally biased region" description="Basic residues" evidence="1">
    <location>
        <begin position="1"/>
        <end position="17"/>
    </location>
</feature>
<evidence type="ECO:0000313" key="3">
    <source>
        <dbReference type="Proteomes" id="UP000735302"/>
    </source>
</evidence>
<keyword evidence="3" id="KW-1185">Reference proteome</keyword>
<evidence type="ECO:0000313" key="2">
    <source>
        <dbReference type="EMBL" id="GFO40903.1"/>
    </source>
</evidence>
<dbReference type="EMBL" id="BLXT01007646">
    <property type="protein sequence ID" value="GFO40903.1"/>
    <property type="molecule type" value="Genomic_DNA"/>
</dbReference>
<proteinExistence type="predicted"/>
<reference evidence="2 3" key="1">
    <citation type="journal article" date="2021" name="Elife">
        <title>Chloroplast acquisition without the gene transfer in kleptoplastic sea slugs, Plakobranchus ocellatus.</title>
        <authorList>
            <person name="Maeda T."/>
            <person name="Takahashi S."/>
            <person name="Yoshida T."/>
            <person name="Shimamura S."/>
            <person name="Takaki Y."/>
            <person name="Nagai Y."/>
            <person name="Toyoda A."/>
            <person name="Suzuki Y."/>
            <person name="Arimoto A."/>
            <person name="Ishii H."/>
            <person name="Satoh N."/>
            <person name="Nishiyama T."/>
            <person name="Hasebe M."/>
            <person name="Maruyama T."/>
            <person name="Minagawa J."/>
            <person name="Obokata J."/>
            <person name="Shigenobu S."/>
        </authorList>
    </citation>
    <scope>NUCLEOTIDE SEQUENCE [LARGE SCALE GENOMIC DNA]</scope>
</reference>
<feature type="region of interest" description="Disordered" evidence="1">
    <location>
        <begin position="1"/>
        <end position="20"/>
    </location>
</feature>
<accession>A0AAV4D9H6</accession>
<sequence>MWAGKHRRTPRLRRRSVQRQTCEAMKIKIGASMQETEPIRLPPNTGGKGKKRPDLDQFRGIEPVTNRSRGASS</sequence>